<feature type="compositionally biased region" description="Basic and acidic residues" evidence="3">
    <location>
        <begin position="234"/>
        <end position="245"/>
    </location>
</feature>
<dbReference type="PROSITE" id="PS50143">
    <property type="entry name" value="BIR_REPEAT_2"/>
    <property type="match status" value="2"/>
</dbReference>
<feature type="region of interest" description="Disordered" evidence="3">
    <location>
        <begin position="297"/>
        <end position="383"/>
    </location>
</feature>
<comment type="caution">
    <text evidence="4">The sequence shown here is derived from an EMBL/GenBank/DDBJ whole genome shotgun (WGS) entry which is preliminary data.</text>
</comment>
<dbReference type="SMART" id="SM00238">
    <property type="entry name" value="BIR"/>
    <property type="match status" value="2"/>
</dbReference>
<dbReference type="Pfam" id="PF00653">
    <property type="entry name" value="BIR"/>
    <property type="match status" value="2"/>
</dbReference>
<keyword evidence="1" id="KW-0479">Metal-binding</keyword>
<evidence type="ECO:0000256" key="3">
    <source>
        <dbReference type="SAM" id="MobiDB-lite"/>
    </source>
</evidence>
<dbReference type="PANTHER" id="PTHR46771">
    <property type="entry name" value="DETERIN"/>
    <property type="match status" value="1"/>
</dbReference>
<dbReference type="EMBL" id="MBFT01000433">
    <property type="protein sequence ID" value="PVU91241.1"/>
    <property type="molecule type" value="Genomic_DNA"/>
</dbReference>
<evidence type="ECO:0000256" key="1">
    <source>
        <dbReference type="ARBA" id="ARBA00022723"/>
    </source>
</evidence>
<evidence type="ECO:0000313" key="4">
    <source>
        <dbReference type="EMBL" id="PVU91241.1"/>
    </source>
</evidence>
<reference evidence="4 5" key="1">
    <citation type="journal article" date="2018" name="MBio">
        <title>Comparative Genomics Reveals the Core Gene Toolbox for the Fungus-Insect Symbiosis.</title>
        <authorList>
            <person name="Wang Y."/>
            <person name="Stata M."/>
            <person name="Wang W."/>
            <person name="Stajich J.E."/>
            <person name="White M.M."/>
            <person name="Moncalvo J.M."/>
        </authorList>
    </citation>
    <scope>NUCLEOTIDE SEQUENCE [LARGE SCALE GENOMIC DNA]</scope>
    <source>
        <strain evidence="4 5">AUS-77-4</strain>
    </source>
</reference>
<proteinExistence type="predicted"/>
<feature type="region of interest" description="Disordered" evidence="3">
    <location>
        <begin position="230"/>
        <end position="253"/>
    </location>
</feature>
<dbReference type="SUPFAM" id="SSF57924">
    <property type="entry name" value="Inhibitor of apoptosis (IAP) repeat"/>
    <property type="match status" value="2"/>
</dbReference>
<dbReference type="Gene3D" id="1.10.1170.10">
    <property type="entry name" value="Inhibitor Of Apoptosis Protein (2mihbC-IAP-1), Chain A"/>
    <property type="match status" value="2"/>
</dbReference>
<dbReference type="GO" id="GO:0046872">
    <property type="term" value="F:metal ion binding"/>
    <property type="evidence" value="ECO:0007669"/>
    <property type="project" value="UniProtKB-KW"/>
</dbReference>
<evidence type="ECO:0008006" key="6">
    <source>
        <dbReference type="Google" id="ProtNLM"/>
    </source>
</evidence>
<feature type="compositionally biased region" description="Polar residues" evidence="3">
    <location>
        <begin position="312"/>
        <end position="334"/>
    </location>
</feature>
<evidence type="ECO:0000313" key="5">
    <source>
        <dbReference type="Proteomes" id="UP000245699"/>
    </source>
</evidence>
<organism evidence="4 5">
    <name type="scientific">Furculomyces boomerangus</name>
    <dbReference type="NCBI Taxonomy" id="61424"/>
    <lineage>
        <taxon>Eukaryota</taxon>
        <taxon>Fungi</taxon>
        <taxon>Fungi incertae sedis</taxon>
        <taxon>Zoopagomycota</taxon>
        <taxon>Kickxellomycotina</taxon>
        <taxon>Harpellomycetes</taxon>
        <taxon>Harpellales</taxon>
        <taxon>Harpellaceae</taxon>
        <taxon>Furculomyces</taxon>
    </lineage>
</organism>
<name>A0A2T9YFX6_9FUNG</name>
<dbReference type="PANTHER" id="PTHR46771:SF5">
    <property type="entry name" value="DETERIN"/>
    <property type="match status" value="1"/>
</dbReference>
<accession>A0A2T9YFX6</accession>
<dbReference type="AlphaFoldDB" id="A0A2T9YFX6"/>
<dbReference type="OrthoDB" id="2196114at2759"/>
<keyword evidence="5" id="KW-1185">Reference proteome</keyword>
<evidence type="ECO:0000256" key="2">
    <source>
        <dbReference type="ARBA" id="ARBA00022833"/>
    </source>
</evidence>
<dbReference type="InterPro" id="IPR051190">
    <property type="entry name" value="Baculoviral_IAP"/>
</dbReference>
<dbReference type="InterPro" id="IPR001370">
    <property type="entry name" value="BIR_rpt"/>
</dbReference>
<keyword evidence="2" id="KW-0862">Zinc</keyword>
<protein>
    <recommendedName>
        <fullName evidence="6">Inhibitor of apoptosis repeat-containing protein</fullName>
    </recommendedName>
</protein>
<dbReference type="STRING" id="61424.A0A2T9YFX6"/>
<sequence length="461" mass="53462">MSTPRISAVADFIQKINRDKHWSHYYEYRFDTFIEGNWPYIGNNSFLAQPESLASAGFYYAPQEGHLDNVKCAYCDKELDDWYYHDDPFVVHYEHSKTCIWARTHCRQRYCEKKGEQFYPWPNKTREDKEILLDYINDKESRLATFGSHWPHYNKKNWKVTPQTLSSAGFYYIPDKKGDDAVKCGSCNCTLDFWEPEDNPSLEHLTRQASCLFFQKDLIQEEIGLLPKTPAKKRSSEQIHDDILHSNKRSNNRKSNHFELMNNINQAIPTPIGNKQGKEMDGTLHTPVIKLILNEQSPPKKHSHKSSEKHINGNTNILSSGGNRTHTSLNSRNSPKNKNHLQSKSKSDETEFETIHQSNTKSRRISTTSSREKNDSFKRSPTNYNYESTNGYFFDDRIENSPSYSNTEQYLSDDMETHSAITFSEFEDSIIETPMTKQRFRNSVGNVAGQAAKVRKDMGDI</sequence>
<gene>
    <name evidence="4" type="ORF">BB559_004221</name>
</gene>
<dbReference type="CDD" id="cd00022">
    <property type="entry name" value="BIR"/>
    <property type="match status" value="2"/>
</dbReference>
<dbReference type="Proteomes" id="UP000245699">
    <property type="component" value="Unassembled WGS sequence"/>
</dbReference>